<dbReference type="Gene3D" id="2.60.40.1120">
    <property type="entry name" value="Carboxypeptidase-like, regulatory domain"/>
    <property type="match status" value="1"/>
</dbReference>
<dbReference type="NCBIfam" id="TIGR04056">
    <property type="entry name" value="OMP_RagA_SusC"/>
    <property type="match status" value="1"/>
</dbReference>
<dbReference type="PROSITE" id="PS00018">
    <property type="entry name" value="EF_HAND_1"/>
    <property type="match status" value="1"/>
</dbReference>
<feature type="domain" description="Secretin/TonB short N-terminal" evidence="5">
    <location>
        <begin position="69"/>
        <end position="120"/>
    </location>
</feature>
<dbReference type="FunFam" id="2.170.130.10:FF:000003">
    <property type="entry name" value="SusC/RagA family TonB-linked outer membrane protein"/>
    <property type="match status" value="1"/>
</dbReference>
<dbReference type="EMBL" id="FOCL01000005">
    <property type="protein sequence ID" value="SEO13959.1"/>
    <property type="molecule type" value="Genomic_DNA"/>
</dbReference>
<organism evidence="6 7">
    <name type="scientific">Mucilaginibacter gossypiicola</name>
    <dbReference type="NCBI Taxonomy" id="551995"/>
    <lineage>
        <taxon>Bacteria</taxon>
        <taxon>Pseudomonadati</taxon>
        <taxon>Bacteroidota</taxon>
        <taxon>Sphingobacteriia</taxon>
        <taxon>Sphingobacteriales</taxon>
        <taxon>Sphingobacteriaceae</taxon>
        <taxon>Mucilaginibacter</taxon>
    </lineage>
</organism>
<dbReference type="Proteomes" id="UP000198942">
    <property type="component" value="Unassembled WGS sequence"/>
</dbReference>
<dbReference type="InterPro" id="IPR023997">
    <property type="entry name" value="TonB-dep_OMP_SusC/RagA_CS"/>
</dbReference>
<keyword evidence="4" id="KW-1134">Transmembrane beta strand</keyword>
<gene>
    <name evidence="6" type="ORF">SAMN05192574_105452</name>
</gene>
<dbReference type="Gene3D" id="2.170.130.10">
    <property type="entry name" value="TonB-dependent receptor, plug domain"/>
    <property type="match status" value="1"/>
</dbReference>
<evidence type="ECO:0000256" key="2">
    <source>
        <dbReference type="ARBA" id="ARBA00023136"/>
    </source>
</evidence>
<dbReference type="InterPro" id="IPR008969">
    <property type="entry name" value="CarboxyPept-like_regulatory"/>
</dbReference>
<evidence type="ECO:0000256" key="4">
    <source>
        <dbReference type="PROSITE-ProRule" id="PRU01360"/>
    </source>
</evidence>
<evidence type="ECO:0000256" key="3">
    <source>
        <dbReference type="ARBA" id="ARBA00023237"/>
    </source>
</evidence>
<dbReference type="STRING" id="551995.SAMN05192574_105452"/>
<evidence type="ECO:0000313" key="7">
    <source>
        <dbReference type="Proteomes" id="UP000198942"/>
    </source>
</evidence>
<comment type="subcellular location">
    <subcellularLocation>
        <location evidence="4">Cell outer membrane</location>
        <topology evidence="4">Multi-pass membrane protein</topology>
    </subcellularLocation>
</comment>
<name>A0A1H8M9E1_9SPHI</name>
<dbReference type="PROSITE" id="PS52016">
    <property type="entry name" value="TONB_DEPENDENT_REC_3"/>
    <property type="match status" value="1"/>
</dbReference>
<dbReference type="InterPro" id="IPR011662">
    <property type="entry name" value="Secretin/TonB_short_N"/>
</dbReference>
<dbReference type="GO" id="GO:0009279">
    <property type="term" value="C:cell outer membrane"/>
    <property type="evidence" value="ECO:0007669"/>
    <property type="project" value="UniProtKB-SubCell"/>
</dbReference>
<dbReference type="SUPFAM" id="SSF56935">
    <property type="entry name" value="Porins"/>
    <property type="match status" value="1"/>
</dbReference>
<reference evidence="7" key="1">
    <citation type="submission" date="2016-10" db="EMBL/GenBank/DDBJ databases">
        <authorList>
            <person name="Varghese N."/>
            <person name="Submissions S."/>
        </authorList>
    </citation>
    <scope>NUCLEOTIDE SEQUENCE [LARGE SCALE GENOMIC DNA]</scope>
    <source>
        <strain evidence="7">Gh-48</strain>
    </source>
</reference>
<dbReference type="SMART" id="SM00965">
    <property type="entry name" value="STN"/>
    <property type="match status" value="1"/>
</dbReference>
<sequence length="1199" mass="133392">MYKNFTAFTCGKHRGRLYKPVLIMKLTLILLTVTFLQVSAATYAQKVTLKVKQTTLKEVFEQIRNQTNYDFLYNSEDIKLAKPVTVDLTNATINQVMDLCLSNQSLTYTIDNKTILIRKKTGAESNAPKKIGGKVVDSKGLPLPGVTVKQKGSAAAAITDLNGNYAINVTDADATLVFSFVGFRTKEVALNGRSEVSVILEDAPQDLTEVVVVAYGVQRKETVTGAITSIGTKDLVQSPVANLSNALAGRLSGLTVTQTSGKPGDDGATLYVRGVGTYTGQTAPLIMVDGIARDSYNDIDPNEVESISILKDASATAVYGVRGANGVILITTKRGKEGAPKVSATFQTAISQFSSMPNFVNSYQYATLLNEQSYENYWIQHSRDADVKTWNDFVTKRDANWIKDATIYYSPEDLKYYQNAHTPTINGQANPYYDPYGHPDQDWKKQIFNKFAPQTQVNANITGGTKATKYFVSLGYLAQGGLFNTDYMPFSDEMQFKKKRYNLRSNLDFDVNSDFRVSVDVSTQYVTITGMDNDGYTWEKRILWSSPLGSPGIINGKFVVPFTNQNDQLNPLYAIANSNNYNITTNSTLNSAIKLSYKLDDITPGLSVNARGAYDSYFQSRTGGKYTPLLYGLRPNPNGNKLDPILVQLTNDVAPARWTDFYTDKWRKVYGEFSINYNRVFAKKHTVTALILANAEKKYDPNLLYDLPHAYEGVSGRVTYNYGDRYLAEYNMGYNGSENFPEGKRFGFLPAYSLGWIASNESFFPKTDYITYLKIRGSLGKVGNDGINIPGTTTSARYLYLPDTWQYVNGYNAGGGYTFGTLNDRNKIQGAQENVLGNPNVTWETATKSNIGLETHLFNDRLSLIYDHYNEHRKNILSYKGSVPGIVQATLPPYNLGEVKNWGDEIELSYTSAPGKFTWWVKGNASTNHNKILFKDEAIAPGLEYQAATGRPINQGSYLQADGLYTSWSQLYKIDGNGNPILSQPVLAVGADGKPYNNAAGNPVYQKDLGYAGAPLQPGEVRLKDVNGDGVINEKDYVRSGKTDLPTLSYGVSFGFSFHGFDFSALFQGQSGVAKYAMQELHFNKQQSLFDVDLNRYTQDRYDHGDRIDFPIAAYNQDAAYNTFFLKSTAFVRLKNAEIGYTLKPELLKKIGVRSARFYINGYNLYTWSPNKIWGDPENLGYIGYPLTRTYNVGVNVNF</sequence>
<comment type="similarity">
    <text evidence="4">Belongs to the TonB-dependent receptor family.</text>
</comment>
<proteinExistence type="inferred from homology"/>
<dbReference type="Gene3D" id="3.55.50.30">
    <property type="match status" value="1"/>
</dbReference>
<dbReference type="Pfam" id="PF07660">
    <property type="entry name" value="STN"/>
    <property type="match status" value="1"/>
</dbReference>
<dbReference type="InterPro" id="IPR023996">
    <property type="entry name" value="TonB-dep_OMP_SusC/RagA"/>
</dbReference>
<dbReference type="NCBIfam" id="TIGR04057">
    <property type="entry name" value="SusC_RagA_signa"/>
    <property type="match status" value="1"/>
</dbReference>
<keyword evidence="1 4" id="KW-0813">Transport</keyword>
<evidence type="ECO:0000256" key="1">
    <source>
        <dbReference type="ARBA" id="ARBA00022448"/>
    </source>
</evidence>
<dbReference type="InterPro" id="IPR037066">
    <property type="entry name" value="Plug_dom_sf"/>
</dbReference>
<keyword evidence="3 4" id="KW-0998">Cell outer membrane</keyword>
<protein>
    <submittedName>
        <fullName evidence="6">TonB-linked outer membrane protein, SusC/RagA family</fullName>
    </submittedName>
</protein>
<accession>A0A1H8M9E1</accession>
<dbReference type="SUPFAM" id="SSF49464">
    <property type="entry name" value="Carboxypeptidase regulatory domain-like"/>
    <property type="match status" value="1"/>
</dbReference>
<dbReference type="AlphaFoldDB" id="A0A1H8M9E1"/>
<dbReference type="OrthoDB" id="9768177at2"/>
<dbReference type="Pfam" id="PF13715">
    <property type="entry name" value="CarbopepD_reg_2"/>
    <property type="match status" value="1"/>
</dbReference>
<dbReference type="Pfam" id="PF07715">
    <property type="entry name" value="Plug"/>
    <property type="match status" value="1"/>
</dbReference>
<dbReference type="InterPro" id="IPR018247">
    <property type="entry name" value="EF_Hand_1_Ca_BS"/>
</dbReference>
<keyword evidence="7" id="KW-1185">Reference proteome</keyword>
<evidence type="ECO:0000313" key="6">
    <source>
        <dbReference type="EMBL" id="SEO13959.1"/>
    </source>
</evidence>
<keyword evidence="4" id="KW-0812">Transmembrane</keyword>
<keyword evidence="2 4" id="KW-0472">Membrane</keyword>
<dbReference type="InterPro" id="IPR012910">
    <property type="entry name" value="Plug_dom"/>
</dbReference>
<dbReference type="InterPro" id="IPR039426">
    <property type="entry name" value="TonB-dep_rcpt-like"/>
</dbReference>
<evidence type="ECO:0000259" key="5">
    <source>
        <dbReference type="SMART" id="SM00965"/>
    </source>
</evidence>